<dbReference type="GO" id="GO:1990234">
    <property type="term" value="C:transferase complex"/>
    <property type="evidence" value="ECO:0007669"/>
    <property type="project" value="TreeGrafter"/>
</dbReference>
<evidence type="ECO:0000313" key="8">
    <source>
        <dbReference type="EMBL" id="RHY28204.1"/>
    </source>
</evidence>
<dbReference type="EMBL" id="QUSY01000625">
    <property type="protein sequence ID" value="RHY28204.1"/>
    <property type="molecule type" value="Genomic_DNA"/>
</dbReference>
<organism evidence="8 9">
    <name type="scientific">Aphanomyces invadans</name>
    <dbReference type="NCBI Taxonomy" id="157072"/>
    <lineage>
        <taxon>Eukaryota</taxon>
        <taxon>Sar</taxon>
        <taxon>Stramenopiles</taxon>
        <taxon>Oomycota</taxon>
        <taxon>Saprolegniomycetes</taxon>
        <taxon>Saprolegniales</taxon>
        <taxon>Verrucalvaceae</taxon>
        <taxon>Aphanomyces</taxon>
    </lineage>
</organism>
<keyword evidence="6" id="KW-0414">Isoprene biosynthesis</keyword>
<dbReference type="GO" id="GO:0046872">
    <property type="term" value="F:metal ion binding"/>
    <property type="evidence" value="ECO:0007669"/>
    <property type="project" value="UniProtKB-KW"/>
</dbReference>
<dbReference type="PANTHER" id="PTHR12001:SF69">
    <property type="entry name" value="ALL TRANS-POLYPRENYL-DIPHOSPHATE SYNTHASE PDSS1"/>
    <property type="match status" value="1"/>
</dbReference>
<proteinExistence type="inferred from homology"/>
<comment type="similarity">
    <text evidence="2 7">Belongs to the FPP/GGPP synthase family.</text>
</comment>
<protein>
    <recommendedName>
        <fullName evidence="10">Solanesyl diphosphate synthase</fullName>
    </recommendedName>
</protein>
<evidence type="ECO:0000256" key="1">
    <source>
        <dbReference type="ARBA" id="ARBA00001946"/>
    </source>
</evidence>
<reference evidence="8 9" key="1">
    <citation type="submission" date="2018-08" db="EMBL/GenBank/DDBJ databases">
        <title>Aphanomyces genome sequencing and annotation.</title>
        <authorList>
            <person name="Minardi D."/>
            <person name="Oidtmann B."/>
            <person name="Van Der Giezen M."/>
            <person name="Studholme D.J."/>
        </authorList>
    </citation>
    <scope>NUCLEOTIDE SEQUENCE [LARGE SCALE GENOMIC DNA]</scope>
    <source>
        <strain evidence="8 9">NJM0002</strain>
    </source>
</reference>
<evidence type="ECO:0000256" key="4">
    <source>
        <dbReference type="ARBA" id="ARBA00022723"/>
    </source>
</evidence>
<keyword evidence="3 7" id="KW-0808">Transferase</keyword>
<dbReference type="InterPro" id="IPR008949">
    <property type="entry name" value="Isoprenoid_synthase_dom_sf"/>
</dbReference>
<accession>A0A418AS94</accession>
<dbReference type="PROSITE" id="PS00444">
    <property type="entry name" value="POLYPRENYL_SYNTHASE_2"/>
    <property type="match status" value="1"/>
</dbReference>
<dbReference type="Gene3D" id="1.10.600.10">
    <property type="entry name" value="Farnesyl Diphosphate Synthase"/>
    <property type="match status" value="1"/>
</dbReference>
<comment type="caution">
    <text evidence="8">The sequence shown here is derived from an EMBL/GenBank/DDBJ whole genome shotgun (WGS) entry which is preliminary data.</text>
</comment>
<evidence type="ECO:0000256" key="7">
    <source>
        <dbReference type="RuleBase" id="RU004466"/>
    </source>
</evidence>
<keyword evidence="9" id="KW-1185">Reference proteome</keyword>
<gene>
    <name evidence="8" type="ORF">DYB32_006146</name>
</gene>
<dbReference type="SUPFAM" id="SSF48576">
    <property type="entry name" value="Terpenoid synthases"/>
    <property type="match status" value="1"/>
</dbReference>
<dbReference type="VEuPathDB" id="FungiDB:H310_06837"/>
<evidence type="ECO:0000256" key="6">
    <source>
        <dbReference type="ARBA" id="ARBA00023229"/>
    </source>
</evidence>
<keyword evidence="4" id="KW-0479">Metal-binding</keyword>
<dbReference type="Proteomes" id="UP000285060">
    <property type="component" value="Unassembled WGS sequence"/>
</dbReference>
<name>A0A418AS94_9STRA</name>
<sequence length="336" mass="36654">MNVDPFALVKDSIVSVSANIKMILGSDHPVLEAVAKYFFENDGGKKIRPTMILLLSQAAEADRLAGQSTFPKSAEYIAASQQRLAEITLLHDDVIDEADTRRGMQSVNKVFGSKLSILAGTAVLWRSTFVVLMAPRGIRRRLFARSVAVELMSTAIEHLVKGEVMQMRHADKSGAISPFEYYLRKNYYKTGSLMANSCKASLVLGDHTDRVCELGFAYGRHLGLAFQLIDDVLDYSGQNTGKPMLADLKAGLATAPVLLAQEEFPVLKELVARKFSSEGDIELAADLVEKSVGLQKSKDLAIAQAELACQAAHQFSPSPARDALVKLAQLVITRTK</sequence>
<evidence type="ECO:0000256" key="2">
    <source>
        <dbReference type="ARBA" id="ARBA00006706"/>
    </source>
</evidence>
<evidence type="ECO:0008006" key="10">
    <source>
        <dbReference type="Google" id="ProtNLM"/>
    </source>
</evidence>
<dbReference type="InterPro" id="IPR000092">
    <property type="entry name" value="Polyprenyl_synt"/>
</dbReference>
<keyword evidence="5" id="KW-0460">Magnesium</keyword>
<comment type="cofactor">
    <cofactor evidence="1">
        <name>Mg(2+)</name>
        <dbReference type="ChEBI" id="CHEBI:18420"/>
    </cofactor>
</comment>
<evidence type="ECO:0000313" key="9">
    <source>
        <dbReference type="Proteomes" id="UP000285060"/>
    </source>
</evidence>
<dbReference type="AlphaFoldDB" id="A0A418AS94"/>
<dbReference type="PROSITE" id="PS00723">
    <property type="entry name" value="POLYPRENYL_SYNTHASE_1"/>
    <property type="match status" value="1"/>
</dbReference>
<dbReference type="GO" id="GO:0008299">
    <property type="term" value="P:isoprenoid biosynthetic process"/>
    <property type="evidence" value="ECO:0007669"/>
    <property type="project" value="UniProtKB-KW"/>
</dbReference>
<dbReference type="CDD" id="cd00685">
    <property type="entry name" value="Trans_IPPS_HT"/>
    <property type="match status" value="1"/>
</dbReference>
<dbReference type="InterPro" id="IPR033749">
    <property type="entry name" value="Polyprenyl_synt_CS"/>
</dbReference>
<dbReference type="Pfam" id="PF00348">
    <property type="entry name" value="polyprenyl_synt"/>
    <property type="match status" value="1"/>
</dbReference>
<dbReference type="PANTHER" id="PTHR12001">
    <property type="entry name" value="GERANYLGERANYL PYROPHOSPHATE SYNTHASE"/>
    <property type="match status" value="1"/>
</dbReference>
<dbReference type="GO" id="GO:0006744">
    <property type="term" value="P:ubiquinone biosynthetic process"/>
    <property type="evidence" value="ECO:0007669"/>
    <property type="project" value="TreeGrafter"/>
</dbReference>
<evidence type="ECO:0000256" key="3">
    <source>
        <dbReference type="ARBA" id="ARBA00022679"/>
    </source>
</evidence>
<dbReference type="GO" id="GO:0004659">
    <property type="term" value="F:prenyltransferase activity"/>
    <property type="evidence" value="ECO:0007669"/>
    <property type="project" value="InterPro"/>
</dbReference>
<evidence type="ECO:0000256" key="5">
    <source>
        <dbReference type="ARBA" id="ARBA00022842"/>
    </source>
</evidence>